<keyword evidence="12" id="KW-1185">Reference proteome</keyword>
<proteinExistence type="inferred from homology"/>
<accession>A0A926KVU6</accession>
<keyword evidence="5" id="KW-0732">Signal</keyword>
<evidence type="ECO:0000313" key="11">
    <source>
        <dbReference type="EMBL" id="MBD0384487.1"/>
    </source>
</evidence>
<evidence type="ECO:0000313" key="12">
    <source>
        <dbReference type="Proteomes" id="UP000650466"/>
    </source>
</evidence>
<dbReference type="InterPro" id="IPR052052">
    <property type="entry name" value="Polysaccharide_Lyase_9"/>
</dbReference>
<dbReference type="Gene3D" id="2.80.10.50">
    <property type="match status" value="2"/>
</dbReference>
<reference evidence="11" key="1">
    <citation type="submission" date="2020-09" db="EMBL/GenBank/DDBJ databases">
        <title>Draft Genome Sequence of Paenibacillus sp. WST5.</title>
        <authorList>
            <person name="Bao Z."/>
        </authorList>
    </citation>
    <scope>NUCLEOTIDE SEQUENCE</scope>
    <source>
        <strain evidence="11">WST5</strain>
    </source>
</reference>
<keyword evidence="7" id="KW-0456">Lyase</keyword>
<comment type="caution">
    <text evidence="11">The sequence shown here is derived from an EMBL/GenBank/DDBJ whole genome shotgun (WGS) entry which is preliminary data.</text>
</comment>
<dbReference type="SUPFAM" id="SSF51126">
    <property type="entry name" value="Pectin lyase-like"/>
    <property type="match status" value="1"/>
</dbReference>
<evidence type="ECO:0000256" key="6">
    <source>
        <dbReference type="ARBA" id="ARBA00022837"/>
    </source>
</evidence>
<gene>
    <name evidence="11" type="ORF">ICC18_31075</name>
</gene>
<keyword evidence="6" id="KW-0106">Calcium</keyword>
<comment type="subcellular location">
    <subcellularLocation>
        <location evidence="2">Secreted</location>
    </subcellularLocation>
</comment>
<name>A0A926KVU6_9BACL</name>
<evidence type="ECO:0000256" key="7">
    <source>
        <dbReference type="ARBA" id="ARBA00023239"/>
    </source>
</evidence>
<dbReference type="InterPro" id="IPR000772">
    <property type="entry name" value="Ricin_B_lectin"/>
</dbReference>
<evidence type="ECO:0000259" key="10">
    <source>
        <dbReference type="Pfam" id="PF14200"/>
    </source>
</evidence>
<dbReference type="AlphaFoldDB" id="A0A926KVU6"/>
<feature type="domain" description="Ricin B lectin" evidence="10">
    <location>
        <begin position="43"/>
        <end position="120"/>
    </location>
</feature>
<dbReference type="InterPro" id="IPR011050">
    <property type="entry name" value="Pectin_lyase_fold/virulence"/>
</dbReference>
<keyword evidence="9" id="KW-0472">Membrane</keyword>
<comment type="similarity">
    <text evidence="8">Belongs to the polysaccharide lyase 9 family.</text>
</comment>
<dbReference type="PROSITE" id="PS50231">
    <property type="entry name" value="RICIN_B_LECTIN"/>
    <property type="match status" value="1"/>
</dbReference>
<keyword evidence="9" id="KW-1133">Transmembrane helix</keyword>
<dbReference type="PANTHER" id="PTHR40088">
    <property type="entry name" value="PECTATE LYASE (EUROFUNG)"/>
    <property type="match status" value="1"/>
</dbReference>
<dbReference type="GO" id="GO:0046872">
    <property type="term" value="F:metal ion binding"/>
    <property type="evidence" value="ECO:0007669"/>
    <property type="project" value="UniProtKB-KW"/>
</dbReference>
<protein>
    <submittedName>
        <fullName evidence="11">RICIN domain-containing protein</fullName>
    </submittedName>
</protein>
<dbReference type="InterPro" id="IPR035992">
    <property type="entry name" value="Ricin_B-like_lectins"/>
</dbReference>
<evidence type="ECO:0000256" key="3">
    <source>
        <dbReference type="ARBA" id="ARBA00022525"/>
    </source>
</evidence>
<dbReference type="Proteomes" id="UP000650466">
    <property type="component" value="Unassembled WGS sequence"/>
</dbReference>
<evidence type="ECO:0000256" key="5">
    <source>
        <dbReference type="ARBA" id="ARBA00022729"/>
    </source>
</evidence>
<keyword evidence="3" id="KW-0964">Secreted</keyword>
<evidence type="ECO:0000256" key="2">
    <source>
        <dbReference type="ARBA" id="ARBA00004613"/>
    </source>
</evidence>
<dbReference type="SUPFAM" id="SSF50370">
    <property type="entry name" value="Ricin B-like lectins"/>
    <property type="match status" value="1"/>
</dbReference>
<keyword evidence="9" id="KW-0812">Transmembrane</keyword>
<sequence>MRNTKISLQPKTLWHFAVSFILTLSLKILLTSLPVKAAFDTSTIYKIVNKNSGKVLDVANMSTADGANVQQWTSWSGGTNQEWQIVDAGSGYYKFINRNSGKALDVYNMSTADGTNLHQWSSWSGTNQQWQLVAAGSGPDSNGIYVAANGSASNPGTIDRPTTLTMALTKVAAGGTIYMLGGTYSYSSTITIARDNSGSSGGRKKIFAYGSEKPVLDFSSQSFGSANRGLQIFGHYWHVKGVRVTGAGDNGIFIGGNNNIIENVETDHNRDSGLQISRYDSSLTNMSDWPSNNLILNSYS</sequence>
<evidence type="ECO:0000256" key="8">
    <source>
        <dbReference type="ARBA" id="ARBA00038263"/>
    </source>
</evidence>
<dbReference type="PANTHER" id="PTHR40088:SF1">
    <property type="entry name" value="PECTATE LYASE PEL9"/>
    <property type="match status" value="1"/>
</dbReference>
<dbReference type="Pfam" id="PF14200">
    <property type="entry name" value="RicinB_lectin_2"/>
    <property type="match status" value="1"/>
</dbReference>
<evidence type="ECO:0000256" key="4">
    <source>
        <dbReference type="ARBA" id="ARBA00022723"/>
    </source>
</evidence>
<keyword evidence="4" id="KW-0479">Metal-binding</keyword>
<dbReference type="EMBL" id="JACVVD010000020">
    <property type="protein sequence ID" value="MBD0384487.1"/>
    <property type="molecule type" value="Genomic_DNA"/>
</dbReference>
<organism evidence="11 12">
    <name type="scientific">Paenibacillus sedimenti</name>
    <dbReference type="NCBI Taxonomy" id="2770274"/>
    <lineage>
        <taxon>Bacteria</taxon>
        <taxon>Bacillati</taxon>
        <taxon>Bacillota</taxon>
        <taxon>Bacilli</taxon>
        <taxon>Bacillales</taxon>
        <taxon>Paenibacillaceae</taxon>
        <taxon>Paenibacillus</taxon>
    </lineage>
</organism>
<dbReference type="GO" id="GO:0005576">
    <property type="term" value="C:extracellular region"/>
    <property type="evidence" value="ECO:0007669"/>
    <property type="project" value="UniProtKB-SubCell"/>
</dbReference>
<evidence type="ECO:0000256" key="9">
    <source>
        <dbReference type="SAM" id="Phobius"/>
    </source>
</evidence>
<evidence type="ECO:0000256" key="1">
    <source>
        <dbReference type="ARBA" id="ARBA00001913"/>
    </source>
</evidence>
<dbReference type="InterPro" id="IPR012334">
    <property type="entry name" value="Pectin_lyas_fold"/>
</dbReference>
<feature type="transmembrane region" description="Helical" evidence="9">
    <location>
        <begin position="12"/>
        <end position="30"/>
    </location>
</feature>
<comment type="cofactor">
    <cofactor evidence="1">
        <name>Ca(2+)</name>
        <dbReference type="ChEBI" id="CHEBI:29108"/>
    </cofactor>
</comment>
<dbReference type="Gene3D" id="2.160.20.10">
    <property type="entry name" value="Single-stranded right-handed beta-helix, Pectin lyase-like"/>
    <property type="match status" value="1"/>
</dbReference>
<dbReference type="GO" id="GO:0016837">
    <property type="term" value="F:carbon-oxygen lyase activity, acting on polysaccharides"/>
    <property type="evidence" value="ECO:0007669"/>
    <property type="project" value="TreeGrafter"/>
</dbReference>